<dbReference type="Proteomes" id="UP001367508">
    <property type="component" value="Unassembled WGS sequence"/>
</dbReference>
<dbReference type="AlphaFoldDB" id="A0AAN9PQL6"/>
<dbReference type="EMBL" id="JAYMYQ010000011">
    <property type="protein sequence ID" value="KAK7306123.1"/>
    <property type="molecule type" value="Genomic_DNA"/>
</dbReference>
<gene>
    <name evidence="1" type="ORF">VNO77_44044</name>
</gene>
<keyword evidence="2" id="KW-1185">Reference proteome</keyword>
<accession>A0AAN9PQL6</accession>
<name>A0AAN9PQL6_CANGL</name>
<sequence length="170" mass="19646">MLFLKGNNKGLASSRTDLRAFVEFSPLFNVSCEDLQGSCIVQIMKERLARKVCYTILGVPMFENREGHEWSWDDLDQHLKLGCIETYCSLVLGEPDYARINRGFMLNVYNPTDLNKSRIGIRGIDYVIDDDQKKLTFSRMPARFSRDSFSSISLDFFSKFSLMLLPEEIF</sequence>
<proteinExistence type="predicted"/>
<organism evidence="1 2">
    <name type="scientific">Canavalia gladiata</name>
    <name type="common">Sword bean</name>
    <name type="synonym">Dolichos gladiatus</name>
    <dbReference type="NCBI Taxonomy" id="3824"/>
    <lineage>
        <taxon>Eukaryota</taxon>
        <taxon>Viridiplantae</taxon>
        <taxon>Streptophyta</taxon>
        <taxon>Embryophyta</taxon>
        <taxon>Tracheophyta</taxon>
        <taxon>Spermatophyta</taxon>
        <taxon>Magnoliopsida</taxon>
        <taxon>eudicotyledons</taxon>
        <taxon>Gunneridae</taxon>
        <taxon>Pentapetalae</taxon>
        <taxon>rosids</taxon>
        <taxon>fabids</taxon>
        <taxon>Fabales</taxon>
        <taxon>Fabaceae</taxon>
        <taxon>Papilionoideae</taxon>
        <taxon>50 kb inversion clade</taxon>
        <taxon>NPAAA clade</taxon>
        <taxon>indigoferoid/millettioid clade</taxon>
        <taxon>Phaseoleae</taxon>
        <taxon>Canavalia</taxon>
    </lineage>
</organism>
<evidence type="ECO:0000313" key="1">
    <source>
        <dbReference type="EMBL" id="KAK7306123.1"/>
    </source>
</evidence>
<evidence type="ECO:0000313" key="2">
    <source>
        <dbReference type="Proteomes" id="UP001367508"/>
    </source>
</evidence>
<reference evidence="1 2" key="1">
    <citation type="submission" date="2024-01" db="EMBL/GenBank/DDBJ databases">
        <title>The genomes of 5 underutilized Papilionoideae crops provide insights into root nodulation and disease resistanc.</title>
        <authorList>
            <person name="Jiang F."/>
        </authorList>
    </citation>
    <scope>NUCLEOTIDE SEQUENCE [LARGE SCALE GENOMIC DNA]</scope>
    <source>
        <strain evidence="1">LVBAO_FW01</strain>
        <tissue evidence="1">Leaves</tissue>
    </source>
</reference>
<comment type="caution">
    <text evidence="1">The sequence shown here is derived from an EMBL/GenBank/DDBJ whole genome shotgun (WGS) entry which is preliminary data.</text>
</comment>
<protein>
    <submittedName>
        <fullName evidence="1">Uncharacterized protein</fullName>
    </submittedName>
</protein>